<keyword evidence="2 5" id="KW-0812">Transmembrane</keyword>
<dbReference type="InterPro" id="IPR011701">
    <property type="entry name" value="MFS"/>
</dbReference>
<evidence type="ECO:0000256" key="5">
    <source>
        <dbReference type="SAM" id="Phobius"/>
    </source>
</evidence>
<comment type="subcellular location">
    <subcellularLocation>
        <location evidence="1">Membrane</location>
        <topology evidence="1">Multi-pass membrane protein</topology>
    </subcellularLocation>
</comment>
<dbReference type="Proteomes" id="UP000653454">
    <property type="component" value="Unassembled WGS sequence"/>
</dbReference>
<dbReference type="InterPro" id="IPR036259">
    <property type="entry name" value="MFS_trans_sf"/>
</dbReference>
<feature type="transmembrane region" description="Helical" evidence="5">
    <location>
        <begin position="335"/>
        <end position="354"/>
    </location>
</feature>
<feature type="transmembrane region" description="Helical" evidence="5">
    <location>
        <begin position="294"/>
        <end position="323"/>
    </location>
</feature>
<comment type="caution">
    <text evidence="7">The sequence shown here is derived from an EMBL/GenBank/DDBJ whole genome shotgun (WGS) entry which is preliminary data.</text>
</comment>
<dbReference type="PANTHER" id="PTHR11662">
    <property type="entry name" value="SOLUTE CARRIER FAMILY 17"/>
    <property type="match status" value="1"/>
</dbReference>
<feature type="domain" description="Major facilitator superfamily (MFS) profile" evidence="6">
    <location>
        <begin position="15"/>
        <end position="381"/>
    </location>
</feature>
<evidence type="ECO:0000256" key="4">
    <source>
        <dbReference type="ARBA" id="ARBA00023136"/>
    </source>
</evidence>
<dbReference type="FunFam" id="1.20.1250.20:FF:000423">
    <property type="entry name" value="Putative inorganic phosphate cotransporter-like Protein"/>
    <property type="match status" value="1"/>
</dbReference>
<dbReference type="AlphaFoldDB" id="A0A8S4G8B5"/>
<reference evidence="7" key="1">
    <citation type="submission" date="2020-11" db="EMBL/GenBank/DDBJ databases">
        <authorList>
            <person name="Whiteford S."/>
        </authorList>
    </citation>
    <scope>NUCLEOTIDE SEQUENCE</scope>
</reference>
<dbReference type="InterPro" id="IPR020846">
    <property type="entry name" value="MFS_dom"/>
</dbReference>
<feature type="transmembrane region" description="Helical" evidence="5">
    <location>
        <begin position="121"/>
        <end position="141"/>
    </location>
</feature>
<keyword evidence="8" id="KW-1185">Reference proteome</keyword>
<keyword evidence="4 5" id="KW-0472">Membrane</keyword>
<keyword evidence="3 5" id="KW-1133">Transmembrane helix</keyword>
<dbReference type="GO" id="GO:0016020">
    <property type="term" value="C:membrane"/>
    <property type="evidence" value="ECO:0007669"/>
    <property type="project" value="UniProtKB-SubCell"/>
</dbReference>
<feature type="transmembrane region" description="Helical" evidence="5">
    <location>
        <begin position="153"/>
        <end position="172"/>
    </location>
</feature>
<feature type="transmembrane region" description="Helical" evidence="5">
    <location>
        <begin position="240"/>
        <end position="259"/>
    </location>
</feature>
<name>A0A8S4G8B5_PLUXY</name>
<sequence length="381" mass="42068">MHCGSIPTRYSIGIMIYMCVLVSYTMRVNLSVNIVEMVPVVANGTDTEEKETLGWSAYERATVLGGYSWGYIASNILGGLVVQKLGPRNTVILGQLGASILTFLCPYFAKISFLAMTIARIALGFLSGFLFPAATGLIANWAVPNERGKFTSAMIGGTIGTVVAWSSLGVLIENYGWEWGFYSFAIVGVIFCLPWAYIVYDNPYDHPRIEETERQFISDGIPKNDRPKPIPPFLRIVTNIPWLAGTILLFGNSWGIYFIQNATPMFIANVLQYKLGSTGLISSLTYIIRSFANLMFGFFVFGMGNGIGAIAGILTPLVVAHFTKDDETSLESWKPVFYIGSGMYVLSAIIFILFGSTKVQAFNEITYHDNPEEAKEKKQDK</sequence>
<dbReference type="PANTHER" id="PTHR11662:SF336">
    <property type="entry name" value="LP19554P"/>
    <property type="match status" value="1"/>
</dbReference>
<feature type="transmembrane region" description="Helical" evidence="5">
    <location>
        <begin position="179"/>
        <end position="200"/>
    </location>
</feature>
<evidence type="ECO:0000256" key="1">
    <source>
        <dbReference type="ARBA" id="ARBA00004141"/>
    </source>
</evidence>
<evidence type="ECO:0000256" key="3">
    <source>
        <dbReference type="ARBA" id="ARBA00022989"/>
    </source>
</evidence>
<dbReference type="InterPro" id="IPR050382">
    <property type="entry name" value="MFS_Na/Anion_cotransporter"/>
</dbReference>
<accession>A0A8S4G8B5</accession>
<dbReference type="GO" id="GO:0006820">
    <property type="term" value="P:monoatomic anion transport"/>
    <property type="evidence" value="ECO:0007669"/>
    <property type="project" value="TreeGrafter"/>
</dbReference>
<evidence type="ECO:0000259" key="6">
    <source>
        <dbReference type="PROSITE" id="PS50850"/>
    </source>
</evidence>
<organism evidence="7 8">
    <name type="scientific">Plutella xylostella</name>
    <name type="common">Diamondback moth</name>
    <name type="synonym">Plutella maculipennis</name>
    <dbReference type="NCBI Taxonomy" id="51655"/>
    <lineage>
        <taxon>Eukaryota</taxon>
        <taxon>Metazoa</taxon>
        <taxon>Ecdysozoa</taxon>
        <taxon>Arthropoda</taxon>
        <taxon>Hexapoda</taxon>
        <taxon>Insecta</taxon>
        <taxon>Pterygota</taxon>
        <taxon>Neoptera</taxon>
        <taxon>Endopterygota</taxon>
        <taxon>Lepidoptera</taxon>
        <taxon>Glossata</taxon>
        <taxon>Ditrysia</taxon>
        <taxon>Yponomeutoidea</taxon>
        <taxon>Plutellidae</taxon>
        <taxon>Plutella</taxon>
    </lineage>
</organism>
<evidence type="ECO:0000256" key="2">
    <source>
        <dbReference type="ARBA" id="ARBA00022692"/>
    </source>
</evidence>
<gene>
    <name evidence="7" type="ORF">PLXY2_LOCUS15158</name>
</gene>
<dbReference type="Pfam" id="PF07690">
    <property type="entry name" value="MFS_1"/>
    <property type="match status" value="1"/>
</dbReference>
<dbReference type="SUPFAM" id="SSF103473">
    <property type="entry name" value="MFS general substrate transporter"/>
    <property type="match status" value="1"/>
</dbReference>
<protein>
    <submittedName>
        <fullName evidence="7">(diamondback moth) hypothetical protein</fullName>
    </submittedName>
</protein>
<dbReference type="EMBL" id="CAJHNJ030000168">
    <property type="protein sequence ID" value="CAG9136906.1"/>
    <property type="molecule type" value="Genomic_DNA"/>
</dbReference>
<dbReference type="GO" id="GO:0022857">
    <property type="term" value="F:transmembrane transporter activity"/>
    <property type="evidence" value="ECO:0007669"/>
    <property type="project" value="InterPro"/>
</dbReference>
<dbReference type="PROSITE" id="PS50850">
    <property type="entry name" value="MFS"/>
    <property type="match status" value="1"/>
</dbReference>
<proteinExistence type="predicted"/>
<evidence type="ECO:0000313" key="8">
    <source>
        <dbReference type="Proteomes" id="UP000653454"/>
    </source>
</evidence>
<feature type="transmembrane region" description="Helical" evidence="5">
    <location>
        <begin position="12"/>
        <end position="30"/>
    </location>
</feature>
<feature type="transmembrane region" description="Helical" evidence="5">
    <location>
        <begin position="90"/>
        <end position="109"/>
    </location>
</feature>
<evidence type="ECO:0000313" key="7">
    <source>
        <dbReference type="EMBL" id="CAG9136906.1"/>
    </source>
</evidence>
<dbReference type="Gene3D" id="1.20.1250.20">
    <property type="entry name" value="MFS general substrate transporter like domains"/>
    <property type="match status" value="1"/>
</dbReference>